<dbReference type="NCBIfam" id="NF037995">
    <property type="entry name" value="TRAP_S1"/>
    <property type="match status" value="1"/>
</dbReference>
<feature type="chain" id="PRO_5016337439" evidence="2">
    <location>
        <begin position="18"/>
        <end position="320"/>
    </location>
</feature>
<evidence type="ECO:0000313" key="4">
    <source>
        <dbReference type="Proteomes" id="UP000250079"/>
    </source>
</evidence>
<sequence length="320" mass="34600">MFRSIAALMIATSPAMADNWDLPMAWPDGNFITTSAGTFADEVRVSTDGRVDITIHPGGSLGFKGPEMLGAVRDGLVPIADVFLPQQIGDEPLLGLPGLPFMFPSFDALESFDSFFREDLDEIMASHNQKVLFTIPWPAPQVWVDKEITDIESLAGIRVRTYDKTSTEVYGAAGMTPVQLPWGEVIPSLASGAIEGVVTSSSSAVDGSFWEFLSYGYPTAHSWNLDAMTVNLDSWNALSDEDQASISKIASDLQPAFWQAARAEDAQRMATLAEKGMTLGTVSAELHEALVSKAEPLRAEAIEKLGDKGKAIYEAYLATQ</sequence>
<dbReference type="Gene3D" id="3.40.190.170">
    <property type="entry name" value="Bacterial extracellular solute-binding protein, family 7"/>
    <property type="match status" value="1"/>
</dbReference>
<name>A0A2Z2NKK1_9GAMM</name>
<keyword evidence="4" id="KW-1185">Reference proteome</keyword>
<dbReference type="EMBL" id="CP018632">
    <property type="protein sequence ID" value="ASJ71922.1"/>
    <property type="molecule type" value="Genomic_DNA"/>
</dbReference>
<keyword evidence="1 2" id="KW-0732">Signal</keyword>
<accession>A0A2Z2NKK1</accession>
<dbReference type="PANTHER" id="PTHR33376:SF4">
    <property type="entry name" value="SIALIC ACID-BINDING PERIPLASMIC PROTEIN SIAP"/>
    <property type="match status" value="1"/>
</dbReference>
<dbReference type="AlphaFoldDB" id="A0A2Z2NKK1"/>
<dbReference type="CDD" id="cd13602">
    <property type="entry name" value="PBP2_TRAP_BpDctp6_7"/>
    <property type="match status" value="1"/>
</dbReference>
<dbReference type="Proteomes" id="UP000250079">
    <property type="component" value="Chromosome"/>
</dbReference>
<dbReference type="KEGG" id="gai:IMCC3135_09125"/>
<evidence type="ECO:0000256" key="2">
    <source>
        <dbReference type="SAM" id="SignalP"/>
    </source>
</evidence>
<evidence type="ECO:0000313" key="3">
    <source>
        <dbReference type="EMBL" id="ASJ71922.1"/>
    </source>
</evidence>
<feature type="signal peptide" evidence="2">
    <location>
        <begin position="1"/>
        <end position="17"/>
    </location>
</feature>
<proteinExistence type="predicted"/>
<dbReference type="GO" id="GO:0055085">
    <property type="term" value="P:transmembrane transport"/>
    <property type="evidence" value="ECO:0007669"/>
    <property type="project" value="InterPro"/>
</dbReference>
<organism evidence="3 4">
    <name type="scientific">Granulosicoccus antarcticus IMCC3135</name>
    <dbReference type="NCBI Taxonomy" id="1192854"/>
    <lineage>
        <taxon>Bacteria</taxon>
        <taxon>Pseudomonadati</taxon>
        <taxon>Pseudomonadota</taxon>
        <taxon>Gammaproteobacteria</taxon>
        <taxon>Chromatiales</taxon>
        <taxon>Granulosicoccaceae</taxon>
        <taxon>Granulosicoccus</taxon>
    </lineage>
</organism>
<evidence type="ECO:0000256" key="1">
    <source>
        <dbReference type="ARBA" id="ARBA00022729"/>
    </source>
</evidence>
<gene>
    <name evidence="3" type="primary">teaA</name>
    <name evidence="3" type="ORF">IMCC3135_09125</name>
</gene>
<dbReference type="InterPro" id="IPR018389">
    <property type="entry name" value="DctP_fam"/>
</dbReference>
<dbReference type="Pfam" id="PF03480">
    <property type="entry name" value="DctP"/>
    <property type="match status" value="1"/>
</dbReference>
<dbReference type="PANTHER" id="PTHR33376">
    <property type="match status" value="1"/>
</dbReference>
<protein>
    <submittedName>
        <fullName evidence="3">Ectoine-binding periplasmic protein TeaA</fullName>
    </submittedName>
</protein>
<dbReference type="InterPro" id="IPR038404">
    <property type="entry name" value="TRAP_DctP_sf"/>
</dbReference>
<reference evidence="3 4" key="1">
    <citation type="submission" date="2016-12" db="EMBL/GenBank/DDBJ databases">
        <authorList>
            <person name="Song W.-J."/>
            <person name="Kurnit D.M."/>
        </authorList>
    </citation>
    <scope>NUCLEOTIDE SEQUENCE [LARGE SCALE GENOMIC DNA]</scope>
    <source>
        <strain evidence="3 4">IMCC3135</strain>
    </source>
</reference>